<name>A0A2K8NB97_9BACL</name>
<evidence type="ECO:0000313" key="3">
    <source>
        <dbReference type="Proteomes" id="UP000231932"/>
    </source>
</evidence>
<dbReference type="InterPro" id="IPR046152">
    <property type="entry name" value="DUF6154"/>
</dbReference>
<gene>
    <name evidence="2" type="ORF">COOX1_2861</name>
    <name evidence="1" type="ORF">CVV65_13095</name>
</gene>
<dbReference type="KEGG" id="kyr:CVV65_13095"/>
<protein>
    <recommendedName>
        <fullName evidence="5">Cytosolic protein</fullName>
    </recommendedName>
</protein>
<organism evidence="1 3">
    <name type="scientific">Kyrpidia spormannii</name>
    <dbReference type="NCBI Taxonomy" id="2055160"/>
    <lineage>
        <taxon>Bacteria</taxon>
        <taxon>Bacillati</taxon>
        <taxon>Bacillota</taxon>
        <taxon>Bacilli</taxon>
        <taxon>Bacillales</taxon>
        <taxon>Alicyclobacillaceae</taxon>
        <taxon>Kyrpidia</taxon>
    </lineage>
</organism>
<dbReference type="Proteomes" id="UP000502196">
    <property type="component" value="Chromosome"/>
</dbReference>
<evidence type="ECO:0000313" key="1">
    <source>
        <dbReference type="EMBL" id="ATY86604.1"/>
    </source>
</evidence>
<dbReference type="RefSeq" id="WP_100669522.1">
    <property type="nucleotide sequence ID" value="NZ_CP024955.1"/>
</dbReference>
<evidence type="ECO:0000313" key="4">
    <source>
        <dbReference type="Proteomes" id="UP000502196"/>
    </source>
</evidence>
<dbReference type="EMBL" id="LR792683">
    <property type="protein sequence ID" value="CAB3395337.1"/>
    <property type="molecule type" value="Genomic_DNA"/>
</dbReference>
<proteinExistence type="predicted"/>
<reference evidence="2 4" key="3">
    <citation type="submission" date="2020-04" db="EMBL/GenBank/DDBJ databases">
        <authorList>
            <person name="Hogendoorn C."/>
        </authorList>
    </citation>
    <scope>NUCLEOTIDE SEQUENCE [LARGE SCALE GENOMIC DNA]</scope>
    <source>
        <strain evidence="2">COOX1</strain>
    </source>
</reference>
<dbReference type="EMBL" id="CP024955">
    <property type="protein sequence ID" value="ATY86604.1"/>
    <property type="molecule type" value="Genomic_DNA"/>
</dbReference>
<dbReference type="Pfam" id="PF19651">
    <property type="entry name" value="DUF6154"/>
    <property type="match status" value="1"/>
</dbReference>
<dbReference type="OrthoDB" id="2381948at2"/>
<keyword evidence="3" id="KW-1185">Reference proteome</keyword>
<reference evidence="3" key="1">
    <citation type="submission" date="2017-11" db="EMBL/GenBank/DDBJ databases">
        <title>Complete Genome Sequence of Kyrpidia sp. Strain EA-1, a thermophilic, hydrogen-oxidizing Bacterium, isolated from the Azores.</title>
        <authorList>
            <person name="Reiner J.E."/>
            <person name="Lapp C.J."/>
            <person name="Bunk B."/>
            <person name="Gescher J."/>
        </authorList>
    </citation>
    <scope>NUCLEOTIDE SEQUENCE [LARGE SCALE GENOMIC DNA]</scope>
    <source>
        <strain evidence="3">EA-1</strain>
    </source>
</reference>
<evidence type="ECO:0008006" key="5">
    <source>
        <dbReference type="Google" id="ProtNLM"/>
    </source>
</evidence>
<evidence type="ECO:0000313" key="2">
    <source>
        <dbReference type="EMBL" id="CAB3395337.1"/>
    </source>
</evidence>
<sequence length="84" mass="9616">MRFVDDLYALYKDQLTGDEDDAVIIVSGVLQELSRAELLELVSQLDRDELFQMVGRYLIDRLREKIDREGTGSPTIPEYGGEVH</sequence>
<dbReference type="AlphaFoldDB" id="A0A2K8NB97"/>
<accession>A0A2K8NB97</accession>
<reference evidence="1" key="2">
    <citation type="journal article" date="2018" name="Genome Announc.">
        <title>Complete Genome Sequence of Kyrpidia sp. Strain EA-1, a Thermophilic Knallgas Bacterium, Isolated from the Azores.</title>
        <authorList>
            <person name="Reiner J.E."/>
            <person name="Lapp C.J."/>
            <person name="Bunk B."/>
            <person name="Sproer C."/>
            <person name="Overmann J."/>
            <person name="Gescher J."/>
        </authorList>
    </citation>
    <scope>NUCLEOTIDE SEQUENCE</scope>
    <source>
        <strain evidence="1">EA-1</strain>
    </source>
</reference>
<dbReference type="Proteomes" id="UP000231932">
    <property type="component" value="Chromosome"/>
</dbReference>